<feature type="signal peptide" evidence="4">
    <location>
        <begin position="1"/>
        <end position="30"/>
    </location>
</feature>
<dbReference type="AlphaFoldDB" id="W7ACZ0"/>
<dbReference type="VEuPathDB" id="PlasmoDB:C922_02553"/>
<protein>
    <submittedName>
        <fullName evidence="5">50S ribosomal protein L10</fullName>
    </submittedName>
</protein>
<evidence type="ECO:0000313" key="5">
    <source>
        <dbReference type="EMBL" id="EUD66969.1"/>
    </source>
</evidence>
<evidence type="ECO:0000256" key="3">
    <source>
        <dbReference type="ARBA" id="ARBA00023274"/>
    </source>
</evidence>
<keyword evidence="6" id="KW-1185">Reference proteome</keyword>
<evidence type="ECO:0000256" key="1">
    <source>
        <dbReference type="ARBA" id="ARBA00008889"/>
    </source>
</evidence>
<feature type="chain" id="PRO_5004890668" evidence="4">
    <location>
        <begin position="31"/>
        <end position="292"/>
    </location>
</feature>
<dbReference type="PANTHER" id="PTHR11560">
    <property type="entry name" value="39S RIBOSOMAL PROTEIN L10, MITOCHONDRIAL"/>
    <property type="match status" value="1"/>
</dbReference>
<dbReference type="GO" id="GO:0005840">
    <property type="term" value="C:ribosome"/>
    <property type="evidence" value="ECO:0007669"/>
    <property type="project" value="UniProtKB-KW"/>
</dbReference>
<organism evidence="5 6">
    <name type="scientific">Plasmodium inui San Antonio 1</name>
    <dbReference type="NCBI Taxonomy" id="1237626"/>
    <lineage>
        <taxon>Eukaryota</taxon>
        <taxon>Sar</taxon>
        <taxon>Alveolata</taxon>
        <taxon>Apicomplexa</taxon>
        <taxon>Aconoidasida</taxon>
        <taxon>Haemosporida</taxon>
        <taxon>Plasmodiidae</taxon>
        <taxon>Plasmodium</taxon>
        <taxon>Plasmodium (Plasmodium)</taxon>
    </lineage>
</organism>
<dbReference type="OrthoDB" id="360689at2759"/>
<evidence type="ECO:0000313" key="6">
    <source>
        <dbReference type="Proteomes" id="UP000030640"/>
    </source>
</evidence>
<reference evidence="5 6" key="1">
    <citation type="submission" date="2013-02" db="EMBL/GenBank/DDBJ databases">
        <title>The Genome Sequence of Plasmodium inui San Antonio 1.</title>
        <authorList>
            <consortium name="The Broad Institute Genome Sequencing Platform"/>
            <consortium name="The Broad Institute Genome Sequencing Center for Infectious Disease"/>
            <person name="Neafsey D."/>
            <person name="Cheeseman I."/>
            <person name="Volkman S."/>
            <person name="Adams J."/>
            <person name="Walker B."/>
            <person name="Young S.K."/>
            <person name="Zeng Q."/>
            <person name="Gargeya S."/>
            <person name="Fitzgerald M."/>
            <person name="Haas B."/>
            <person name="Abouelleil A."/>
            <person name="Alvarado L."/>
            <person name="Arachchi H.M."/>
            <person name="Berlin A.M."/>
            <person name="Chapman S.B."/>
            <person name="Dewar J."/>
            <person name="Goldberg J."/>
            <person name="Griggs A."/>
            <person name="Gujja S."/>
            <person name="Hansen M."/>
            <person name="Howarth C."/>
            <person name="Imamovic A."/>
            <person name="Larimer J."/>
            <person name="McCowan C."/>
            <person name="Murphy C."/>
            <person name="Neiman D."/>
            <person name="Pearson M."/>
            <person name="Priest M."/>
            <person name="Roberts A."/>
            <person name="Saif S."/>
            <person name="Shea T."/>
            <person name="Sisk P."/>
            <person name="Sykes S."/>
            <person name="Wortman J."/>
            <person name="Nusbaum C."/>
            <person name="Birren B."/>
        </authorList>
    </citation>
    <scope>NUCLEOTIDE SEQUENCE [LARGE SCALE GENOMIC DNA]</scope>
    <source>
        <strain evidence="5 6">San Antonio 1</strain>
    </source>
</reference>
<dbReference type="Proteomes" id="UP000030640">
    <property type="component" value="Unassembled WGS sequence"/>
</dbReference>
<dbReference type="GeneID" id="20037827"/>
<dbReference type="RefSeq" id="XP_008816374.1">
    <property type="nucleotide sequence ID" value="XM_008818152.1"/>
</dbReference>
<gene>
    <name evidence="5" type="ORF">C922_02553</name>
</gene>
<name>W7ACZ0_9APIC</name>
<sequence length="292" mass="33566">MFLKRAGGRRFPLALLLCLIHTICLHSICAGKNSWGVYKSGAVKAPLELFSPSTGIITKWRKNEEAGEEGRGRRSRKGSHVEYPHFLSNTNIGRRKREKCISINSRKCSGYRNTREGKDEMIRKIKRILKVTKLLIQINSFKLTPNMRMDLLINLPRPHVRVHMVKNTLMKLAVENTPFEAIVPHLKESNTYMFIMDENYIAFTLYANKSFSSMYKEYKMNNFIKLSVYENTILSKAETENLINIKTHSFYFGQVVNKLVRLIGDIPRSIMQVPASIARGIYLHTQRGAPEG</sequence>
<evidence type="ECO:0000256" key="4">
    <source>
        <dbReference type="SAM" id="SignalP"/>
    </source>
</evidence>
<evidence type="ECO:0000256" key="2">
    <source>
        <dbReference type="ARBA" id="ARBA00022980"/>
    </source>
</evidence>
<accession>W7ACZ0</accession>
<keyword evidence="2 5" id="KW-0689">Ribosomal protein</keyword>
<dbReference type="EMBL" id="KI965468">
    <property type="protein sequence ID" value="EUD66969.1"/>
    <property type="molecule type" value="Genomic_DNA"/>
</dbReference>
<dbReference type="GO" id="GO:1990904">
    <property type="term" value="C:ribonucleoprotein complex"/>
    <property type="evidence" value="ECO:0007669"/>
    <property type="project" value="UniProtKB-KW"/>
</dbReference>
<dbReference type="Gene3D" id="3.30.70.1730">
    <property type="match status" value="1"/>
</dbReference>
<dbReference type="InterPro" id="IPR047865">
    <property type="entry name" value="Ribosomal_uL10_bac_type"/>
</dbReference>
<keyword evidence="4" id="KW-0732">Signal</keyword>
<comment type="similarity">
    <text evidence="1">Belongs to the universal ribosomal protein uL10 family.</text>
</comment>
<proteinExistence type="inferred from homology"/>
<dbReference type="Pfam" id="PF00466">
    <property type="entry name" value="Ribosomal_L10"/>
    <property type="match status" value="1"/>
</dbReference>
<dbReference type="InterPro" id="IPR043141">
    <property type="entry name" value="Ribosomal_uL10-like_sf"/>
</dbReference>
<dbReference type="SUPFAM" id="SSF160369">
    <property type="entry name" value="Ribosomal protein L10-like"/>
    <property type="match status" value="1"/>
</dbReference>
<keyword evidence="3" id="KW-0687">Ribonucleoprotein</keyword>
<dbReference type="InterPro" id="IPR001790">
    <property type="entry name" value="Ribosomal_uL10"/>
</dbReference>